<reference evidence="1 2" key="1">
    <citation type="journal article" date="2013" name="BMC Genomics">
        <title>Comparative genomics reveals distinct host-interacting traits of three major human-associated propionibacteria.</title>
        <authorList>
            <person name="Mak T.N."/>
            <person name="Schmid M."/>
            <person name="Brzuszkiewicz E."/>
            <person name="Zeng G."/>
            <person name="Meyer R."/>
            <person name="Sfanos K.S."/>
            <person name="Brinkmann V."/>
            <person name="Meyer T.F."/>
            <person name="Bruggemann H."/>
        </authorList>
    </citation>
    <scope>NUCLEOTIDE SEQUENCE [LARGE SCALE GENOMIC DNA]</scope>
    <source>
        <strain evidence="1 2">DSM 20700</strain>
    </source>
</reference>
<organism evidence="1 2">
    <name type="scientific">Cutibacterium granulosum DSM 20700</name>
    <dbReference type="NCBI Taxonomy" id="1160719"/>
    <lineage>
        <taxon>Bacteria</taxon>
        <taxon>Bacillati</taxon>
        <taxon>Actinomycetota</taxon>
        <taxon>Actinomycetes</taxon>
        <taxon>Propionibacteriales</taxon>
        <taxon>Propionibacteriaceae</taxon>
        <taxon>Cutibacterium</taxon>
    </lineage>
</organism>
<feature type="non-terminal residue" evidence="1">
    <location>
        <position position="94"/>
    </location>
</feature>
<dbReference type="AlphaFoldDB" id="U1F8H8"/>
<evidence type="ECO:0000313" key="2">
    <source>
        <dbReference type="Proteomes" id="UP000016307"/>
    </source>
</evidence>
<keyword evidence="2" id="KW-1185">Reference proteome</keyword>
<sequence>KALSRVCRREDGWFHLWLAVSADLLGADARGWLPSQASDHWSESTLWQRWLALHDAWLTMTGTPGQLSNSLDTPSPATAQTWRREILTQIASAP</sequence>
<protein>
    <submittedName>
        <fullName evidence="1">DeaD/DeaH box family protein</fullName>
    </submittedName>
</protein>
<accession>U1F8H8</accession>
<feature type="non-terminal residue" evidence="1">
    <location>
        <position position="1"/>
    </location>
</feature>
<dbReference type="Proteomes" id="UP000016307">
    <property type="component" value="Unassembled WGS sequence"/>
</dbReference>
<proteinExistence type="predicted"/>
<evidence type="ECO:0000313" key="1">
    <source>
        <dbReference type="EMBL" id="ERF55301.1"/>
    </source>
</evidence>
<dbReference type="EMBL" id="AOSS01000334">
    <property type="protein sequence ID" value="ERF55301.1"/>
    <property type="molecule type" value="Genomic_DNA"/>
</dbReference>
<gene>
    <name evidence="1" type="ORF">H641_08989</name>
</gene>
<name>U1F8H8_9ACTN</name>
<comment type="caution">
    <text evidence="1">The sequence shown here is derived from an EMBL/GenBank/DDBJ whole genome shotgun (WGS) entry which is preliminary data.</text>
</comment>